<dbReference type="Pfam" id="PF13466">
    <property type="entry name" value="STAS_2"/>
    <property type="match status" value="1"/>
</dbReference>
<dbReference type="RefSeq" id="WP_209669899.1">
    <property type="nucleotide sequence ID" value="NZ_JAGGMS010000001.1"/>
</dbReference>
<dbReference type="InterPro" id="IPR002645">
    <property type="entry name" value="STAS_dom"/>
</dbReference>
<protein>
    <submittedName>
        <fullName evidence="2">Anti-anti-sigma factor</fullName>
    </submittedName>
</protein>
<dbReference type="Proteomes" id="UP000741013">
    <property type="component" value="Unassembled WGS sequence"/>
</dbReference>
<dbReference type="SUPFAM" id="SSF52091">
    <property type="entry name" value="SpoIIaa-like"/>
    <property type="match status" value="1"/>
</dbReference>
<accession>A0ABS4Q4Q4</accession>
<evidence type="ECO:0000313" key="2">
    <source>
        <dbReference type="EMBL" id="MBP2186663.1"/>
    </source>
</evidence>
<reference evidence="2 3" key="1">
    <citation type="submission" date="2021-03" db="EMBL/GenBank/DDBJ databases">
        <title>Sequencing the genomes of 1000 actinobacteria strains.</title>
        <authorList>
            <person name="Klenk H.-P."/>
        </authorList>
    </citation>
    <scope>NUCLEOTIDE SEQUENCE [LARGE SCALE GENOMIC DNA]</scope>
    <source>
        <strain evidence="2 3">DSM 45510</strain>
    </source>
</reference>
<dbReference type="EMBL" id="JAGGMS010000001">
    <property type="protein sequence ID" value="MBP2186663.1"/>
    <property type="molecule type" value="Genomic_DNA"/>
</dbReference>
<sequence length="143" mass="14999">MPAAGGVSVDLRVHRSGVVIGCVTGEVDRLGAPVLARFLSHRVAAREDFVLDLRGLGFLGAAGLATLLEAAGAAAEENVSWAMVTWGPVVNRVVEATGVSTVLPTHPTLIDALADVEAGRRRFDRVLPKRVSSVPEHHNLPPA</sequence>
<gene>
    <name evidence="2" type="ORF">JOM49_008189</name>
</gene>
<dbReference type="Gene3D" id="3.30.750.24">
    <property type="entry name" value="STAS domain"/>
    <property type="match status" value="1"/>
</dbReference>
<dbReference type="InterPro" id="IPR036513">
    <property type="entry name" value="STAS_dom_sf"/>
</dbReference>
<dbReference type="InterPro" id="IPR058548">
    <property type="entry name" value="MlaB-like_STAS"/>
</dbReference>
<feature type="domain" description="STAS" evidence="1">
    <location>
        <begin position="17"/>
        <end position="116"/>
    </location>
</feature>
<organism evidence="2 3">
    <name type="scientific">Amycolatopsis magusensis</name>
    <dbReference type="NCBI Taxonomy" id="882444"/>
    <lineage>
        <taxon>Bacteria</taxon>
        <taxon>Bacillati</taxon>
        <taxon>Actinomycetota</taxon>
        <taxon>Actinomycetes</taxon>
        <taxon>Pseudonocardiales</taxon>
        <taxon>Pseudonocardiaceae</taxon>
        <taxon>Amycolatopsis</taxon>
    </lineage>
</organism>
<comment type="caution">
    <text evidence="2">The sequence shown here is derived from an EMBL/GenBank/DDBJ whole genome shotgun (WGS) entry which is preliminary data.</text>
</comment>
<dbReference type="PANTHER" id="PTHR33495:SF2">
    <property type="entry name" value="ANTI-SIGMA FACTOR ANTAGONIST TM_1081-RELATED"/>
    <property type="match status" value="1"/>
</dbReference>
<evidence type="ECO:0000259" key="1">
    <source>
        <dbReference type="PROSITE" id="PS50801"/>
    </source>
</evidence>
<evidence type="ECO:0000313" key="3">
    <source>
        <dbReference type="Proteomes" id="UP000741013"/>
    </source>
</evidence>
<dbReference type="PANTHER" id="PTHR33495">
    <property type="entry name" value="ANTI-SIGMA FACTOR ANTAGONIST TM_1081-RELATED-RELATED"/>
    <property type="match status" value="1"/>
</dbReference>
<keyword evidence="3" id="KW-1185">Reference proteome</keyword>
<dbReference type="PROSITE" id="PS50801">
    <property type="entry name" value="STAS"/>
    <property type="match status" value="1"/>
</dbReference>
<proteinExistence type="predicted"/>
<name>A0ABS4Q4Q4_9PSEU</name>